<sequence>MVRRIAQLSLLFALLFQTFFGGMGVQPLVVAQESWTEEAVEDSVIDESDENGEVDGPVEQDQNTGEEESESNVEEVAKGTPEDGDNLEDGESEEDVALEPENEGNNSEPVSDGENRGDEKGNESDTDTDKTEKQDADSKDQVDGEKPSAENPDEQQEEEKTGLFWGLFGGVFGGNSIVEFPFITNISIKDKDGKDLDQAESVSKSEQVILRYDWQLPNDHEIQEGATYKFALPEGIFAIMNTISLSLDSDGDQVANVKIDTDGNGVITFTEFVGSHSNVEGWFEITTKFNPNEIPNQNPVEIKFEVDGKSEPIVVKVNFEQPEPTIKKTGKYNAQTNTITWVVDFNKEKVSLQNAVFSDALVDGLEYVNGSFKVSPDPRGNFSEDNGTLTYEFPAKILDSYAITFDTKVTDFEGTSLIKKNTATIKYNEDKEIESSTTVTANANYIKKSGKDNYANKQIDWEIIVNEDELELENFTIIDQLPVELELVMDSVKLNDGNLTGFEYKDGEFSYQFVGAITSKQIITFSTKVPEKYYNGQHEMPEFENVAKIFIPSIGKTISSNKVGIGPKTSVIRKTGAGYNRSTQEITWKITVNENEVEITNAVLTDQIPKGQEFVKGSFEINSNPGGIFSQEGQTLTFTFPDKIEKTYIITFKTKVINPAHTAANKSKSYENSVTLTGANITESTSTGKQTVTSKVIKKTNEGYDYLDRVLTWKIVVNQNKMELPNAVLTDVIGDGQELVEDSLVLPDGATHSYDNKKLKITLGTITEEQLIIFKTSIADPESFFKENGEKTVENTATLTNDFGPSESSTGTKKIENTVVAKGGSIVNGEPTIEWKVTINQNKLLLGKAILTDVLPEGLTLDTSSVKLYKQELDVNGNLTKGIEVNGLDASNISYDGNERKFVFTMPEVDNNNEAFLLVFRTDILDASKSPFKNTINFKGYGLNDDQGTSSNTIAYQSGSGGASGTTGSVNIIKIDAEDETKRLKDASFALYDRYGNLIREASTGNNGEVLFDRLRFEIPYTIKEVSAPTGYSLNGEVKGFILTSKNKNVEYKVKNEKITGSIKLIKIDADNNTTKLSGAIFELLDENKEVLKQSDATTSDGIVVFDKLEFNTKYIIREKTSPWGYKLSDEEYSFTLQNNDIERNVEYEFKNKQFKEGSVSIIKVDSRDKSKRLSGAEFEVRDSDGKVVATVITDADGKAEVKNLTYGDYKLVETKAPRNYQFDKTERDFTIDDNEHVIALEITNKKRPSGGGGGTPPTDPKGSLSIIKVDSRDQSNRLSGATFELKDSDGKVVATLTTDANGQAKVADLALGEYTLVETKAPEGYELGDAIRTIKIERNHKDITLDKIPNVKSTDPKDPKNPQDPDKPVDPEDPNKDPEDPINPEDPEQTDPLDPSKPVDPADPSESTDPGQSGEQGDASESDQSDAVSGGAESADTGKVDGHSQSGESGQTKSGKTKFDQDGRQLPNTATPLYNYALAGLVIVLAGFGLRQWGSRRRQH</sequence>
<feature type="compositionally biased region" description="Acidic residues" evidence="7">
    <location>
        <begin position="82"/>
        <end position="102"/>
    </location>
</feature>
<feature type="compositionally biased region" description="Acidic residues" evidence="7">
    <location>
        <begin position="35"/>
        <end position="73"/>
    </location>
</feature>
<keyword evidence="6" id="KW-0572">Peptidoglycan-anchor</keyword>
<feature type="domain" description="SDR-like Ig" evidence="11">
    <location>
        <begin position="203"/>
        <end position="297"/>
    </location>
</feature>
<keyword evidence="13" id="KW-1185">Reference proteome</keyword>
<evidence type="ECO:0000259" key="9">
    <source>
        <dbReference type="Pfam" id="PF05737"/>
    </source>
</evidence>
<feature type="domain" description="SpaA-like prealbumin fold" evidence="10">
    <location>
        <begin position="1158"/>
        <end position="1247"/>
    </location>
</feature>
<evidence type="ECO:0000256" key="8">
    <source>
        <dbReference type="SAM" id="Phobius"/>
    </source>
</evidence>
<reference evidence="12 13" key="1">
    <citation type="submission" date="2016-08" db="EMBL/GenBank/DDBJ databases">
        <title>Novel Firmicute Genomes.</title>
        <authorList>
            <person name="Poppleton D.I."/>
            <person name="Gribaldo S."/>
        </authorList>
    </citation>
    <scope>NUCLEOTIDE SEQUENCE [LARGE SCALE GENOMIC DNA]</scope>
    <source>
        <strain evidence="12 13">RAOx-1</strain>
    </source>
</reference>
<dbReference type="OrthoDB" id="2056845at2"/>
<protein>
    <recommendedName>
        <fullName evidence="14">Gram-positive cocci surface proteins LPxTG domain-containing protein</fullName>
    </recommendedName>
</protein>
<dbReference type="SUPFAM" id="SSF49401">
    <property type="entry name" value="Bacterial adhesins"/>
    <property type="match status" value="6"/>
</dbReference>
<dbReference type="Proteomes" id="UP000284219">
    <property type="component" value="Unassembled WGS sequence"/>
</dbReference>
<dbReference type="SUPFAM" id="SSF49478">
    <property type="entry name" value="Cna protein B-type domain"/>
    <property type="match status" value="2"/>
</dbReference>
<dbReference type="InterPro" id="IPR041033">
    <property type="entry name" value="SpaA_PFL_dom_1"/>
</dbReference>
<keyword evidence="3" id="KW-0134">Cell wall</keyword>
<evidence type="ECO:0000256" key="2">
    <source>
        <dbReference type="ARBA" id="ARBA00007257"/>
    </source>
</evidence>
<dbReference type="InterPro" id="IPR011252">
    <property type="entry name" value="Fibrogen-bd_dom1"/>
</dbReference>
<evidence type="ECO:0000256" key="7">
    <source>
        <dbReference type="SAM" id="MobiDB-lite"/>
    </source>
</evidence>
<evidence type="ECO:0000313" key="12">
    <source>
        <dbReference type="EMBL" id="RKD25892.1"/>
    </source>
</evidence>
<dbReference type="InterPro" id="IPR041171">
    <property type="entry name" value="SDR_Ig"/>
</dbReference>
<dbReference type="PROSITE" id="PS00018">
    <property type="entry name" value="EF_HAND_1"/>
    <property type="match status" value="1"/>
</dbReference>
<feature type="domain" description="SpaA-like prealbumin fold" evidence="10">
    <location>
        <begin position="968"/>
        <end position="1058"/>
    </location>
</feature>
<feature type="region of interest" description="Disordered" evidence="7">
    <location>
        <begin position="1346"/>
        <end position="1470"/>
    </location>
</feature>
<accession>A0A419SNS5</accession>
<evidence type="ECO:0000313" key="13">
    <source>
        <dbReference type="Proteomes" id="UP000284219"/>
    </source>
</evidence>
<dbReference type="PANTHER" id="PTHR36108:SF13">
    <property type="entry name" value="COLOSSIN-B-RELATED"/>
    <property type="match status" value="1"/>
</dbReference>
<proteinExistence type="inferred from homology"/>
<dbReference type="InterPro" id="IPR018247">
    <property type="entry name" value="EF_Hand_1_Ca_BS"/>
</dbReference>
<keyword evidence="5" id="KW-0732">Signal</keyword>
<gene>
    <name evidence="12" type="ORF">BEP19_02895</name>
</gene>
<feature type="compositionally biased region" description="Basic and acidic residues" evidence="7">
    <location>
        <begin position="1355"/>
        <end position="1380"/>
    </location>
</feature>
<feature type="compositionally biased region" description="Polar residues" evidence="7">
    <location>
        <begin position="1406"/>
        <end position="1416"/>
    </location>
</feature>
<evidence type="ECO:0000259" key="11">
    <source>
        <dbReference type="Pfam" id="PF17961"/>
    </source>
</evidence>
<dbReference type="InterPro" id="IPR013783">
    <property type="entry name" value="Ig-like_fold"/>
</dbReference>
<organism evidence="12 13">
    <name type="scientific">Ammoniphilus oxalaticus</name>
    <dbReference type="NCBI Taxonomy" id="66863"/>
    <lineage>
        <taxon>Bacteria</taxon>
        <taxon>Bacillati</taxon>
        <taxon>Bacillota</taxon>
        <taxon>Bacilli</taxon>
        <taxon>Bacillales</taxon>
        <taxon>Paenibacillaceae</taxon>
        <taxon>Aneurinibacillus group</taxon>
        <taxon>Ammoniphilus</taxon>
    </lineage>
</organism>
<feature type="domain" description="Collagen binding" evidence="9">
    <location>
        <begin position="324"/>
        <end position="416"/>
    </location>
</feature>
<dbReference type="Gene3D" id="2.60.40.740">
    <property type="match status" value="5"/>
</dbReference>
<dbReference type="GO" id="GO:0007155">
    <property type="term" value="P:cell adhesion"/>
    <property type="evidence" value="ECO:0007669"/>
    <property type="project" value="InterPro"/>
</dbReference>
<evidence type="ECO:0000256" key="6">
    <source>
        <dbReference type="ARBA" id="ARBA00023088"/>
    </source>
</evidence>
<feature type="domain" description="SpaA-like prealbumin fold" evidence="10">
    <location>
        <begin position="1061"/>
        <end position="1147"/>
    </location>
</feature>
<evidence type="ECO:0000256" key="5">
    <source>
        <dbReference type="ARBA" id="ARBA00022729"/>
    </source>
</evidence>
<comment type="caution">
    <text evidence="12">The sequence shown here is derived from an EMBL/GenBank/DDBJ whole genome shotgun (WGS) entry which is preliminary data.</text>
</comment>
<feature type="region of interest" description="Disordered" evidence="7">
    <location>
        <begin position="1244"/>
        <end position="1265"/>
    </location>
</feature>
<dbReference type="InterPro" id="IPR008456">
    <property type="entry name" value="Collagen-bd_dom"/>
</dbReference>
<evidence type="ECO:0000256" key="3">
    <source>
        <dbReference type="ARBA" id="ARBA00022512"/>
    </source>
</evidence>
<feature type="compositionally biased region" description="Polar residues" evidence="7">
    <location>
        <begin position="1444"/>
        <end position="1455"/>
    </location>
</feature>
<feature type="compositionally biased region" description="Acidic residues" evidence="7">
    <location>
        <begin position="1381"/>
        <end position="1392"/>
    </location>
</feature>
<dbReference type="InterPro" id="IPR047589">
    <property type="entry name" value="DUF11_rpt"/>
</dbReference>
<dbReference type="Pfam" id="PF17961">
    <property type="entry name" value="Big_8"/>
    <property type="match status" value="1"/>
</dbReference>
<feature type="compositionally biased region" description="Basic and acidic residues" evidence="7">
    <location>
        <begin position="113"/>
        <end position="148"/>
    </location>
</feature>
<keyword evidence="8" id="KW-0472">Membrane</keyword>
<evidence type="ECO:0000256" key="1">
    <source>
        <dbReference type="ARBA" id="ARBA00004168"/>
    </source>
</evidence>
<comment type="subcellular location">
    <subcellularLocation>
        <location evidence="1">Secreted</location>
        <location evidence="1">Cell wall</location>
        <topology evidence="1">Peptidoglycan-anchor</topology>
    </subcellularLocation>
</comment>
<feature type="domain" description="SpaA-like prealbumin fold" evidence="10">
    <location>
        <begin position="1263"/>
        <end position="1346"/>
    </location>
</feature>
<dbReference type="Pfam" id="PF17802">
    <property type="entry name" value="SpaA"/>
    <property type="match status" value="4"/>
</dbReference>
<feature type="domain" description="Collagen binding" evidence="9">
    <location>
        <begin position="570"/>
        <end position="684"/>
    </location>
</feature>
<evidence type="ECO:0000256" key="4">
    <source>
        <dbReference type="ARBA" id="ARBA00022525"/>
    </source>
</evidence>
<dbReference type="GO" id="GO:0005518">
    <property type="term" value="F:collagen binding"/>
    <property type="evidence" value="ECO:0007669"/>
    <property type="project" value="InterPro"/>
</dbReference>
<evidence type="ECO:0000259" key="10">
    <source>
        <dbReference type="Pfam" id="PF17802"/>
    </source>
</evidence>
<dbReference type="RefSeq" id="WP_120188571.1">
    <property type="nucleotide sequence ID" value="NZ_MCHY01000006.1"/>
</dbReference>
<feature type="domain" description="Collagen binding" evidence="9">
    <location>
        <begin position="710"/>
        <end position="750"/>
    </location>
</feature>
<keyword evidence="8" id="KW-1133">Transmembrane helix</keyword>
<feature type="domain" description="Collagen binding" evidence="9">
    <location>
        <begin position="819"/>
        <end position="941"/>
    </location>
</feature>
<keyword evidence="4" id="KW-0964">Secreted</keyword>
<dbReference type="PANTHER" id="PTHR36108">
    <property type="entry name" value="COLOSSIN-B-RELATED"/>
    <property type="match status" value="1"/>
</dbReference>
<dbReference type="Gene3D" id="2.60.40.10">
    <property type="entry name" value="Immunoglobulins"/>
    <property type="match status" value="4"/>
</dbReference>
<comment type="similarity">
    <text evidence="2">Belongs to the serine-aspartate repeat-containing protein (SDr) family.</text>
</comment>
<name>A0A419SNS5_9BACL</name>
<feature type="transmembrane region" description="Helical" evidence="8">
    <location>
        <begin position="1474"/>
        <end position="1491"/>
    </location>
</feature>
<dbReference type="Pfam" id="PF05737">
    <property type="entry name" value="Collagen_bind"/>
    <property type="match status" value="4"/>
</dbReference>
<evidence type="ECO:0008006" key="14">
    <source>
        <dbReference type="Google" id="ProtNLM"/>
    </source>
</evidence>
<dbReference type="InterPro" id="IPR008966">
    <property type="entry name" value="Adhesion_dom_sf"/>
</dbReference>
<dbReference type="EMBL" id="MCHY01000006">
    <property type="protein sequence ID" value="RKD25892.1"/>
    <property type="molecule type" value="Genomic_DNA"/>
</dbReference>
<dbReference type="Gene3D" id="2.60.40.1280">
    <property type="match status" value="1"/>
</dbReference>
<dbReference type="NCBIfam" id="TIGR01451">
    <property type="entry name" value="B_ant_repeat"/>
    <property type="match status" value="1"/>
</dbReference>
<feature type="region of interest" description="Disordered" evidence="7">
    <location>
        <begin position="34"/>
        <end position="159"/>
    </location>
</feature>
<keyword evidence="8" id="KW-0812">Transmembrane</keyword>